<gene>
    <name evidence="1" type="ORF">COMA1_20705</name>
</gene>
<name>A0A0S4LHM7_9BACT</name>
<accession>A0A0S4LHM7</accession>
<organism evidence="1 2">
    <name type="scientific">Candidatus Nitrospira nitrosa</name>
    <dbReference type="NCBI Taxonomy" id="1742972"/>
    <lineage>
        <taxon>Bacteria</taxon>
        <taxon>Pseudomonadati</taxon>
        <taxon>Nitrospirota</taxon>
        <taxon>Nitrospiria</taxon>
        <taxon>Nitrospirales</taxon>
        <taxon>Nitrospiraceae</taxon>
        <taxon>Nitrospira</taxon>
    </lineage>
</organism>
<evidence type="ECO:0000313" key="1">
    <source>
        <dbReference type="EMBL" id="CUS36218.1"/>
    </source>
</evidence>
<proteinExistence type="predicted"/>
<dbReference type="EMBL" id="CZQA01000008">
    <property type="protein sequence ID" value="CUS36218.1"/>
    <property type="molecule type" value="Genomic_DNA"/>
</dbReference>
<evidence type="ECO:0000313" key="2">
    <source>
        <dbReference type="Proteomes" id="UP000199032"/>
    </source>
</evidence>
<reference evidence="1 2" key="1">
    <citation type="submission" date="2015-10" db="EMBL/GenBank/DDBJ databases">
        <authorList>
            <person name="Gilbert D.G."/>
        </authorList>
    </citation>
    <scope>NUCLEOTIDE SEQUENCE [LARGE SCALE GENOMIC DNA]</scope>
    <source>
        <strain evidence="1">COMA1</strain>
    </source>
</reference>
<sequence length="71" mass="7786">MQLVVQASRQLTLCEERAVDMVVARSAYEPGGLGSAGLVTRGALGHNRRRLEALKHILLESCRFLNPIVTL</sequence>
<protein>
    <submittedName>
        <fullName evidence="1">Uncharacterized protein</fullName>
    </submittedName>
</protein>
<dbReference type="Proteomes" id="UP000199032">
    <property type="component" value="Unassembled WGS sequence"/>
</dbReference>
<keyword evidence="2" id="KW-1185">Reference proteome</keyword>
<dbReference type="AlphaFoldDB" id="A0A0S4LHM7"/>